<organism evidence="1">
    <name type="scientific">Edafosvirus sp</name>
    <dbReference type="NCBI Taxonomy" id="2487765"/>
    <lineage>
        <taxon>Viruses</taxon>
        <taxon>Varidnaviria</taxon>
        <taxon>Bamfordvirae</taxon>
        <taxon>Nucleocytoviricota</taxon>
        <taxon>Megaviricetes</taxon>
        <taxon>Imitervirales</taxon>
        <taxon>Mimiviridae</taxon>
        <taxon>Klosneuvirinae</taxon>
    </lineage>
</organism>
<name>A0A3G4ZUG6_9VIRU</name>
<gene>
    <name evidence="1" type="ORF">Edafosvirus17_22</name>
</gene>
<reference evidence="1" key="1">
    <citation type="submission" date="2018-10" db="EMBL/GenBank/DDBJ databases">
        <title>Hidden diversity of soil giant viruses.</title>
        <authorList>
            <person name="Schulz F."/>
            <person name="Alteio L."/>
            <person name="Goudeau D."/>
            <person name="Ryan E.M."/>
            <person name="Malmstrom R.R."/>
            <person name="Blanchard J."/>
            <person name="Woyke T."/>
        </authorList>
    </citation>
    <scope>NUCLEOTIDE SEQUENCE</scope>
    <source>
        <strain evidence="1">EDV1</strain>
    </source>
</reference>
<dbReference type="EMBL" id="MK072082">
    <property type="protein sequence ID" value="AYV78546.1"/>
    <property type="molecule type" value="Genomic_DNA"/>
</dbReference>
<protein>
    <submittedName>
        <fullName evidence="1">Uncharacterized protein</fullName>
    </submittedName>
</protein>
<sequence length="102" mass="12047">MYKPIYMINLTEKERSVYNILKDKRWYSYGIRSIKKKVGIDSTSELKDISISLSKKVGDKINFFSYNNINYIGFESRRLDYERDKKAGTNRIEKLIAEGAYD</sequence>
<proteinExistence type="predicted"/>
<accession>A0A3G4ZUG6</accession>
<evidence type="ECO:0000313" key="1">
    <source>
        <dbReference type="EMBL" id="AYV78546.1"/>
    </source>
</evidence>